<dbReference type="AlphaFoldDB" id="A0AAD5G4Z6"/>
<dbReference type="Proteomes" id="UP001206925">
    <property type="component" value="Unassembled WGS sequence"/>
</dbReference>
<proteinExistence type="predicted"/>
<comment type="caution">
    <text evidence="1">The sequence shown here is derived from an EMBL/GenBank/DDBJ whole genome shotgun (WGS) entry which is preliminary data.</text>
</comment>
<reference evidence="1" key="1">
    <citation type="submission" date="2022-06" db="EMBL/GenBank/DDBJ databases">
        <title>Uncovering the hologenomic basis of an extraordinary plant invasion.</title>
        <authorList>
            <person name="Bieker V.C."/>
            <person name="Martin M.D."/>
            <person name="Gilbert T."/>
            <person name="Hodgins K."/>
            <person name="Battlay P."/>
            <person name="Petersen B."/>
            <person name="Wilson J."/>
        </authorList>
    </citation>
    <scope>NUCLEOTIDE SEQUENCE</scope>
    <source>
        <strain evidence="1">AA19_3_7</strain>
        <tissue evidence="1">Leaf</tissue>
    </source>
</reference>
<dbReference type="EMBL" id="JAMZMK010011193">
    <property type="protein sequence ID" value="KAI7728592.1"/>
    <property type="molecule type" value="Genomic_DNA"/>
</dbReference>
<gene>
    <name evidence="1" type="ORF">M8C21_001110</name>
</gene>
<name>A0AAD5G4Z6_AMBAR</name>
<keyword evidence="2" id="KW-1185">Reference proteome</keyword>
<protein>
    <submittedName>
        <fullName evidence="1">Uncharacterized protein</fullName>
    </submittedName>
</protein>
<evidence type="ECO:0000313" key="2">
    <source>
        <dbReference type="Proteomes" id="UP001206925"/>
    </source>
</evidence>
<evidence type="ECO:0000313" key="1">
    <source>
        <dbReference type="EMBL" id="KAI7728592.1"/>
    </source>
</evidence>
<sequence>MLQLRKQKTPFSSRPIKYPMIQPKQNSQESLLIKLHLDDNQPIAIGDFEQHLQFFNSDTLMLMHHNFEKSTLHERSYTCHFCWEAHNVHYNTKKQLKTLCAL</sequence>
<organism evidence="1 2">
    <name type="scientific">Ambrosia artemisiifolia</name>
    <name type="common">Common ragweed</name>
    <dbReference type="NCBI Taxonomy" id="4212"/>
    <lineage>
        <taxon>Eukaryota</taxon>
        <taxon>Viridiplantae</taxon>
        <taxon>Streptophyta</taxon>
        <taxon>Embryophyta</taxon>
        <taxon>Tracheophyta</taxon>
        <taxon>Spermatophyta</taxon>
        <taxon>Magnoliopsida</taxon>
        <taxon>eudicotyledons</taxon>
        <taxon>Gunneridae</taxon>
        <taxon>Pentapetalae</taxon>
        <taxon>asterids</taxon>
        <taxon>campanulids</taxon>
        <taxon>Asterales</taxon>
        <taxon>Asteraceae</taxon>
        <taxon>Asteroideae</taxon>
        <taxon>Heliantheae alliance</taxon>
        <taxon>Heliantheae</taxon>
        <taxon>Ambrosia</taxon>
    </lineage>
</organism>
<accession>A0AAD5G4Z6</accession>